<protein>
    <submittedName>
        <fullName evidence="1">Uncharacterized protein</fullName>
    </submittedName>
</protein>
<gene>
    <name evidence="1" type="ORF">CWS01_09340</name>
</gene>
<dbReference type="RefSeq" id="WP_101176925.1">
    <property type="nucleotide sequence ID" value="NZ_PISE01000017.1"/>
</dbReference>
<dbReference type="Proteomes" id="UP000233375">
    <property type="component" value="Unassembled WGS sequence"/>
</dbReference>
<sequence>MIFSALDIIGKEKGILENRKGLEAAGFWERITNSFFCPRNPKHTFTFYVPEYLFLRSVSFCEDISEELERKFETKDLAKILYEDFLEHFKKKNNLHEVYKKLTIRDLSPSIIKPFQTEEIYKGVLFEEQRGFQKVKVILSHQQALKGEFILRDMLDIYQEHQFTLENILEITYSNFIDDYRKGLIKNPIEKIMQYI</sequence>
<dbReference type="OrthoDB" id="2691320at2"/>
<proteinExistence type="predicted"/>
<dbReference type="EMBL" id="PISE01000017">
    <property type="protein sequence ID" value="PKG23962.1"/>
    <property type="molecule type" value="Genomic_DNA"/>
</dbReference>
<accession>A0A2N0Z375</accession>
<keyword evidence="2" id="KW-1185">Reference proteome</keyword>
<evidence type="ECO:0000313" key="2">
    <source>
        <dbReference type="Proteomes" id="UP000233375"/>
    </source>
</evidence>
<name>A0A2N0Z375_9BACI</name>
<evidence type="ECO:0000313" key="1">
    <source>
        <dbReference type="EMBL" id="PKG23962.1"/>
    </source>
</evidence>
<comment type="caution">
    <text evidence="1">The sequence shown here is derived from an EMBL/GenBank/DDBJ whole genome shotgun (WGS) entry which is preliminary data.</text>
</comment>
<dbReference type="AlphaFoldDB" id="A0A2N0Z375"/>
<reference evidence="1 2" key="1">
    <citation type="journal article" date="2003" name="Int. J. Syst. Evol. Microbiol.">
        <title>Bacillus nealsonii sp. nov., isolated from a spacecraft-assembly facility, whose spores are gamma-radiation resistant.</title>
        <authorList>
            <person name="Venkateswaran K."/>
            <person name="Kempf M."/>
            <person name="Chen F."/>
            <person name="Satomi M."/>
            <person name="Nicholson W."/>
            <person name="Kern R."/>
        </authorList>
    </citation>
    <scope>NUCLEOTIDE SEQUENCE [LARGE SCALE GENOMIC DNA]</scope>
    <source>
        <strain evidence="1 2">FO-92</strain>
    </source>
</reference>
<organism evidence="1 2">
    <name type="scientific">Niallia nealsonii</name>
    <dbReference type="NCBI Taxonomy" id="115979"/>
    <lineage>
        <taxon>Bacteria</taxon>
        <taxon>Bacillati</taxon>
        <taxon>Bacillota</taxon>
        <taxon>Bacilli</taxon>
        <taxon>Bacillales</taxon>
        <taxon>Bacillaceae</taxon>
        <taxon>Niallia</taxon>
    </lineage>
</organism>